<name>A0ACC6KXQ1_9SPHI</name>
<proteinExistence type="predicted"/>
<organism evidence="1 2">
    <name type="scientific">Pedobacter africanus</name>
    <dbReference type="NCBI Taxonomy" id="151894"/>
    <lineage>
        <taxon>Bacteria</taxon>
        <taxon>Pseudomonadati</taxon>
        <taxon>Bacteroidota</taxon>
        <taxon>Sphingobacteriia</taxon>
        <taxon>Sphingobacteriales</taxon>
        <taxon>Sphingobacteriaceae</taxon>
        <taxon>Pedobacter</taxon>
    </lineage>
</organism>
<gene>
    <name evidence="1" type="ORF">J2X78_002700</name>
</gene>
<accession>A0ACC6KXQ1</accession>
<sequence>MKEKSITPPFKNEYFTREEALAIVNQSSKIPETAFERSFLAFARNDTRCL</sequence>
<evidence type="ECO:0000313" key="2">
    <source>
        <dbReference type="Proteomes" id="UP001246858"/>
    </source>
</evidence>
<comment type="caution">
    <text evidence="1">The sequence shown here is derived from an EMBL/GenBank/DDBJ whole genome shotgun (WGS) entry which is preliminary data.</text>
</comment>
<dbReference type="EMBL" id="JAVDTF010000002">
    <property type="protein sequence ID" value="MDR6784135.1"/>
    <property type="molecule type" value="Genomic_DNA"/>
</dbReference>
<protein>
    <submittedName>
        <fullName evidence="1">Uncharacterized protein</fullName>
    </submittedName>
</protein>
<reference evidence="1" key="1">
    <citation type="submission" date="2023-07" db="EMBL/GenBank/DDBJ databases">
        <title>Sorghum-associated microbial communities from plants grown in Nebraska, USA.</title>
        <authorList>
            <person name="Schachtman D."/>
        </authorList>
    </citation>
    <scope>NUCLEOTIDE SEQUENCE</scope>
    <source>
        <strain evidence="1">2697</strain>
    </source>
</reference>
<keyword evidence="2" id="KW-1185">Reference proteome</keyword>
<dbReference type="Proteomes" id="UP001246858">
    <property type="component" value="Unassembled WGS sequence"/>
</dbReference>
<evidence type="ECO:0000313" key="1">
    <source>
        <dbReference type="EMBL" id="MDR6784135.1"/>
    </source>
</evidence>